<dbReference type="Proteomes" id="UP001596378">
    <property type="component" value="Unassembled WGS sequence"/>
</dbReference>
<feature type="chain" id="PRO_5045221285" evidence="1">
    <location>
        <begin position="24"/>
        <end position="193"/>
    </location>
</feature>
<evidence type="ECO:0000313" key="2">
    <source>
        <dbReference type="EMBL" id="MFC7149103.1"/>
    </source>
</evidence>
<organism evidence="2 3">
    <name type="scientific">Cohnella cellulosilytica</name>
    <dbReference type="NCBI Taxonomy" id="986710"/>
    <lineage>
        <taxon>Bacteria</taxon>
        <taxon>Bacillati</taxon>
        <taxon>Bacillota</taxon>
        <taxon>Bacilli</taxon>
        <taxon>Bacillales</taxon>
        <taxon>Paenibacillaceae</taxon>
        <taxon>Cohnella</taxon>
    </lineage>
</organism>
<reference evidence="3" key="1">
    <citation type="journal article" date="2019" name="Int. J. Syst. Evol. Microbiol.">
        <title>The Global Catalogue of Microorganisms (GCM) 10K type strain sequencing project: providing services to taxonomists for standard genome sequencing and annotation.</title>
        <authorList>
            <consortium name="The Broad Institute Genomics Platform"/>
            <consortium name="The Broad Institute Genome Sequencing Center for Infectious Disease"/>
            <person name="Wu L."/>
            <person name="Ma J."/>
        </authorList>
    </citation>
    <scope>NUCLEOTIDE SEQUENCE [LARGE SCALE GENOMIC DNA]</scope>
    <source>
        <strain evidence="3">KCTC 12907</strain>
    </source>
</reference>
<protein>
    <submittedName>
        <fullName evidence="2">Copper amine oxidase</fullName>
    </submittedName>
</protein>
<feature type="signal peptide" evidence="1">
    <location>
        <begin position="1"/>
        <end position="23"/>
    </location>
</feature>
<dbReference type="RefSeq" id="WP_378054004.1">
    <property type="nucleotide sequence ID" value="NZ_JBHMDN010000079.1"/>
</dbReference>
<keyword evidence="3" id="KW-1185">Reference proteome</keyword>
<comment type="caution">
    <text evidence="2">The sequence shown here is derived from an EMBL/GenBank/DDBJ whole genome shotgun (WGS) entry which is preliminary data.</text>
</comment>
<proteinExistence type="predicted"/>
<gene>
    <name evidence="2" type="ORF">ACFQMJ_11235</name>
</gene>
<name>A0ABW2F7C3_9BACL</name>
<accession>A0ABW2F7C3</accession>
<sequence>MKVRKLIVLVATLTLMWGSVAYADSVSQKLRVLINNKKSEEVADGGILVDNKVYISSQVISDKLQAIVVKDDGKAIVYKPNVHMVTSSGPTIFADVQKNDKFKFNTFIQVDSLKTDISALKLAIANPYGEETLIEQRRSGDSDFPNGKNDFWITIKDISYNFDSVGAYTLRFYVKPAGESSFQVVSEKTINSK</sequence>
<evidence type="ECO:0000256" key="1">
    <source>
        <dbReference type="SAM" id="SignalP"/>
    </source>
</evidence>
<evidence type="ECO:0000313" key="3">
    <source>
        <dbReference type="Proteomes" id="UP001596378"/>
    </source>
</evidence>
<dbReference type="EMBL" id="JBHTAI010000006">
    <property type="protein sequence ID" value="MFC7149103.1"/>
    <property type="molecule type" value="Genomic_DNA"/>
</dbReference>
<keyword evidence="1" id="KW-0732">Signal</keyword>